<feature type="domain" description="BMC" evidence="5">
    <location>
        <begin position="7"/>
        <end position="91"/>
    </location>
</feature>
<dbReference type="AlphaFoldDB" id="A0A3T0I058"/>
<proteinExistence type="inferred from homology"/>
<dbReference type="SUPFAM" id="SSF143414">
    <property type="entry name" value="CcmK-like"/>
    <property type="match status" value="1"/>
</dbReference>
<dbReference type="Proteomes" id="UP000282892">
    <property type="component" value="Chromosome"/>
</dbReference>
<dbReference type="Gene3D" id="3.30.70.1710">
    <property type="match status" value="1"/>
</dbReference>
<evidence type="ECO:0000259" key="5">
    <source>
        <dbReference type="PROSITE" id="PS51930"/>
    </source>
</evidence>
<feature type="compositionally biased region" description="Low complexity" evidence="4">
    <location>
        <begin position="103"/>
        <end position="113"/>
    </location>
</feature>
<evidence type="ECO:0000313" key="6">
    <source>
        <dbReference type="EMBL" id="AZU62804.1"/>
    </source>
</evidence>
<dbReference type="KEGG" id="nmk:CHR53_16880"/>
<name>A0A3T0I058_9BACI</name>
<dbReference type="PANTHER" id="PTHR33941:SF11">
    <property type="entry name" value="BACTERIAL MICROCOMPARTMENT SHELL PROTEIN PDUJ"/>
    <property type="match status" value="1"/>
</dbReference>
<evidence type="ECO:0000256" key="3">
    <source>
        <dbReference type="PROSITE-ProRule" id="PRU01278"/>
    </source>
</evidence>
<evidence type="ECO:0000256" key="4">
    <source>
        <dbReference type="SAM" id="MobiDB-lite"/>
    </source>
</evidence>
<organism evidence="6 7">
    <name type="scientific">Neobacillus mesonae</name>
    <dbReference type="NCBI Taxonomy" id="1193713"/>
    <lineage>
        <taxon>Bacteria</taxon>
        <taxon>Bacillati</taxon>
        <taxon>Bacillota</taxon>
        <taxon>Bacilli</taxon>
        <taxon>Bacillales</taxon>
        <taxon>Bacillaceae</taxon>
        <taxon>Neobacillus</taxon>
    </lineage>
</organism>
<dbReference type="InterPro" id="IPR050575">
    <property type="entry name" value="BMC_shell"/>
</dbReference>
<keyword evidence="7" id="KW-1185">Reference proteome</keyword>
<accession>A0A3T0I058</accession>
<dbReference type="CDD" id="cd07045">
    <property type="entry name" value="BMC_CcmK_like"/>
    <property type="match status" value="1"/>
</dbReference>
<dbReference type="SMART" id="SM00877">
    <property type="entry name" value="BMC"/>
    <property type="match status" value="1"/>
</dbReference>
<protein>
    <submittedName>
        <fullName evidence="6">BMC domain-containing protein</fullName>
    </submittedName>
</protein>
<comment type="similarity">
    <text evidence="3">Belongs to the bacterial microcompartments protein family.</text>
</comment>
<evidence type="ECO:0000313" key="7">
    <source>
        <dbReference type="Proteomes" id="UP000282892"/>
    </source>
</evidence>
<feature type="region of interest" description="Disordered" evidence="4">
    <location>
        <begin position="95"/>
        <end position="119"/>
    </location>
</feature>
<dbReference type="RefSeq" id="WP_066383763.1">
    <property type="nucleotide sequence ID" value="NZ_CP022572.1"/>
</dbReference>
<dbReference type="EMBL" id="CP022572">
    <property type="protein sequence ID" value="AZU62804.1"/>
    <property type="molecule type" value="Genomic_DNA"/>
</dbReference>
<dbReference type="Pfam" id="PF00936">
    <property type="entry name" value="BMC"/>
    <property type="match status" value="1"/>
</dbReference>
<dbReference type="PROSITE" id="PS51930">
    <property type="entry name" value="BMC_2"/>
    <property type="match status" value="1"/>
</dbReference>
<keyword evidence="2" id="KW-1283">Bacterial microcompartment</keyword>
<sequence length="167" mass="18352">MKKHTYALGMVETIGFPAMVAAADAAAKAADVMVTTYQKADSGIVTIYIIGDVASVKSAVDVGTDTAKIVGQHRHSHVIPRPDENVIQMLFPQLTEENEKPSSQEVQESSTQEKNNRDLNKKNLQELREIAHSLEHFPLSPDEIAKTKKEELIQVIVKFQTGKGGDK</sequence>
<dbReference type="PANTHER" id="PTHR33941">
    <property type="entry name" value="PROPANEDIOL UTILIZATION PROTEIN PDUA"/>
    <property type="match status" value="1"/>
</dbReference>
<reference evidence="6 7" key="1">
    <citation type="submission" date="2017-07" db="EMBL/GenBank/DDBJ databases">
        <title>The complete genome sequence of Bacillus mesonae strain H20-5, an efficient strain improving plant abiotic stress resistance.</title>
        <authorList>
            <person name="Kim S.Y."/>
            <person name="Song H."/>
            <person name="Sang M.K."/>
            <person name="Weon H.-Y."/>
            <person name="Song J."/>
        </authorList>
    </citation>
    <scope>NUCLEOTIDE SEQUENCE [LARGE SCALE GENOMIC DNA]</scope>
    <source>
        <strain evidence="6 7">H20-5</strain>
    </source>
</reference>
<comment type="subcellular location">
    <subcellularLocation>
        <location evidence="1">Bacterial microcompartment</location>
    </subcellularLocation>
</comment>
<evidence type="ECO:0000256" key="2">
    <source>
        <dbReference type="ARBA" id="ARBA00024446"/>
    </source>
</evidence>
<dbReference type="OrthoDB" id="2878498at2"/>
<dbReference type="InterPro" id="IPR000249">
    <property type="entry name" value="BMC_dom"/>
</dbReference>
<dbReference type="InterPro" id="IPR037233">
    <property type="entry name" value="CcmK-like_sf"/>
</dbReference>
<evidence type="ECO:0000256" key="1">
    <source>
        <dbReference type="ARBA" id="ARBA00024322"/>
    </source>
</evidence>
<gene>
    <name evidence="6" type="ORF">CHR53_16880</name>
</gene>
<dbReference type="STRING" id="1193713.GCA_001636315_00203"/>
<dbReference type="InterPro" id="IPR044872">
    <property type="entry name" value="CcmK/CsoS1_BMC"/>
</dbReference>
<dbReference type="GO" id="GO:0031469">
    <property type="term" value="C:bacterial microcompartment"/>
    <property type="evidence" value="ECO:0007669"/>
    <property type="project" value="UniProtKB-SubCell"/>
</dbReference>